<evidence type="ECO:0000256" key="1">
    <source>
        <dbReference type="SAM" id="MobiDB-lite"/>
    </source>
</evidence>
<comment type="caution">
    <text evidence="2">The sequence shown here is derived from an EMBL/GenBank/DDBJ whole genome shotgun (WGS) entry which is preliminary data.</text>
</comment>
<gene>
    <name evidence="2" type="ORF">QIS74_02836</name>
</gene>
<dbReference type="AlphaFoldDB" id="A0AAV9TN21"/>
<dbReference type="Gene3D" id="2.40.160.20">
    <property type="match status" value="1"/>
</dbReference>
<dbReference type="Proteomes" id="UP001327957">
    <property type="component" value="Unassembled WGS sequence"/>
</dbReference>
<evidence type="ECO:0000313" key="3">
    <source>
        <dbReference type="Proteomes" id="UP001327957"/>
    </source>
</evidence>
<keyword evidence="3" id="KW-1185">Reference proteome</keyword>
<accession>A0AAV9TN21</accession>
<name>A0AAV9TN21_9PEZI</name>
<evidence type="ECO:0000313" key="2">
    <source>
        <dbReference type="EMBL" id="KAK6224509.1"/>
    </source>
</evidence>
<reference evidence="2 3" key="1">
    <citation type="submission" date="2023-04" db="EMBL/GenBank/DDBJ databases">
        <title>Colletotrichum tabacum stain YC1 causing leaf anthracnose on Nicotiana tabacum(L.) cv.</title>
        <authorList>
            <person name="Ji Z."/>
            <person name="Wang M."/>
            <person name="Zhang J."/>
            <person name="Wang N."/>
            <person name="Zhou Z."/>
        </authorList>
    </citation>
    <scope>NUCLEOTIDE SEQUENCE [LARGE SCALE GENOMIC DNA]</scope>
    <source>
        <strain evidence="2 3">YC1</strain>
    </source>
</reference>
<feature type="region of interest" description="Disordered" evidence="1">
    <location>
        <begin position="28"/>
        <end position="79"/>
    </location>
</feature>
<dbReference type="PANTHER" id="PTHR37315">
    <property type="entry name" value="UPF0311 PROTEIN BLR7842"/>
    <property type="match status" value="1"/>
</dbReference>
<dbReference type="EMBL" id="JASAOK010000012">
    <property type="protein sequence ID" value="KAK6224509.1"/>
    <property type="molecule type" value="Genomic_DNA"/>
</dbReference>
<protein>
    <submittedName>
        <fullName evidence="2">Uncharacterized protein</fullName>
    </submittedName>
</protein>
<dbReference type="InterPro" id="IPR020915">
    <property type="entry name" value="UPF0311"/>
</dbReference>
<dbReference type="PANTHER" id="PTHR37315:SF1">
    <property type="entry name" value="UPF0311 PROTEIN BLR7842"/>
    <property type="match status" value="1"/>
</dbReference>
<proteinExistence type="predicted"/>
<organism evidence="2 3">
    <name type="scientific">Colletotrichum tabaci</name>
    <dbReference type="NCBI Taxonomy" id="1209068"/>
    <lineage>
        <taxon>Eukaryota</taxon>
        <taxon>Fungi</taxon>
        <taxon>Dikarya</taxon>
        <taxon>Ascomycota</taxon>
        <taxon>Pezizomycotina</taxon>
        <taxon>Sordariomycetes</taxon>
        <taxon>Hypocreomycetidae</taxon>
        <taxon>Glomerellales</taxon>
        <taxon>Glomerellaceae</taxon>
        <taxon>Colletotrichum</taxon>
        <taxon>Colletotrichum destructivum species complex</taxon>
    </lineage>
</organism>
<sequence>MSQTNHEQQAPLGHVFGFWKLACPRQADSDWDTDKNLAKRHGVRRREVEEVDSERASKSPRSDADTVVTSSSSEFPYPAMSPPKPMFEFGFRVAVRFAPDVAETVVESGKTVELARAVCGSWSGPLGSGVVLDVESAGHDLDKTRLKTRSIHQINTAFKLQTGDEEPAMLEMGTRGFLSGTPDVLRQTACRTEDEARVDPRRYCYRMAISLTTTDMRYVKKVGGALWVGTGMWDLNELVIDAYRVV</sequence>
<dbReference type="Pfam" id="PF11578">
    <property type="entry name" value="DUF3237"/>
    <property type="match status" value="1"/>
</dbReference>
<feature type="compositionally biased region" description="Basic and acidic residues" evidence="1">
    <location>
        <begin position="45"/>
        <end position="64"/>
    </location>
</feature>